<dbReference type="OrthoDB" id="4980591at2759"/>
<organism evidence="1">
    <name type="scientific">Fusarium oxysporum f. sp. vasinfectum 25433</name>
    <dbReference type="NCBI Taxonomy" id="1089449"/>
    <lineage>
        <taxon>Eukaryota</taxon>
        <taxon>Fungi</taxon>
        <taxon>Dikarya</taxon>
        <taxon>Ascomycota</taxon>
        <taxon>Pezizomycotina</taxon>
        <taxon>Sordariomycetes</taxon>
        <taxon>Hypocreomycetidae</taxon>
        <taxon>Hypocreales</taxon>
        <taxon>Nectriaceae</taxon>
        <taxon>Fusarium</taxon>
        <taxon>Fusarium oxysporum species complex</taxon>
    </lineage>
</organism>
<evidence type="ECO:0008006" key="2">
    <source>
        <dbReference type="Google" id="ProtNLM"/>
    </source>
</evidence>
<accession>X0KY48</accession>
<evidence type="ECO:0000313" key="1">
    <source>
        <dbReference type="EMBL" id="EXM13702.1"/>
    </source>
</evidence>
<dbReference type="HOGENOM" id="CLU_2573968_0_0_1"/>
<gene>
    <name evidence="1" type="ORF">FOTG_17863</name>
</gene>
<name>X0KY48_FUSOX</name>
<proteinExistence type="predicted"/>
<dbReference type="Gene3D" id="2.60.120.650">
    <property type="entry name" value="Cupin"/>
    <property type="match status" value="1"/>
</dbReference>
<sequence>MSSWTTYRKSNKIFEVLVDHLENGQAAVQNTGEAIYLPPGYKHATYTLKGGVVFDINYATKEGLLIISKIFEIEAEKLSDC</sequence>
<dbReference type="Proteomes" id="UP000030701">
    <property type="component" value="Unassembled WGS sequence"/>
</dbReference>
<reference evidence="1" key="1">
    <citation type="submission" date="2011-11" db="EMBL/GenBank/DDBJ databases">
        <title>The Genome Sequence of Fusarium oxysporum Cotton.</title>
        <authorList>
            <consortium name="The Broad Institute Genome Sequencing Platform"/>
            <person name="Ma L.-J."/>
            <person name="Gale L.R."/>
            <person name="Schwartz D.C."/>
            <person name="Zhou S."/>
            <person name="Corby-Kistler H."/>
            <person name="Young S.K."/>
            <person name="Zeng Q."/>
            <person name="Gargeya S."/>
            <person name="Fitzgerald M."/>
            <person name="Haas B."/>
            <person name="Abouelleil A."/>
            <person name="Alvarado L."/>
            <person name="Arachchi H.M."/>
            <person name="Berlin A."/>
            <person name="Brown A."/>
            <person name="Chapman S.B."/>
            <person name="Chen Z."/>
            <person name="Dunbar C."/>
            <person name="Freedman E."/>
            <person name="Gearin G."/>
            <person name="Goldberg J."/>
            <person name="Griggs A."/>
            <person name="Gujja S."/>
            <person name="Heiman D."/>
            <person name="Howarth C."/>
            <person name="Larson L."/>
            <person name="Lui A."/>
            <person name="MacDonald P.J.P."/>
            <person name="Montmayeur A."/>
            <person name="Murphy C."/>
            <person name="Neiman D."/>
            <person name="Pearson M."/>
            <person name="Priest M."/>
            <person name="Roberts A."/>
            <person name="Saif S."/>
            <person name="Shea T."/>
            <person name="Shenoy N."/>
            <person name="Sisk P."/>
            <person name="Stolte C."/>
            <person name="Sykes S."/>
            <person name="Wortman J."/>
            <person name="Nusbaum C."/>
            <person name="Birren B."/>
        </authorList>
    </citation>
    <scope>NUCLEOTIDE SEQUENCE [LARGE SCALE GENOMIC DNA]</scope>
    <source>
        <strain evidence="1">25433</strain>
    </source>
</reference>
<reference evidence="1" key="2">
    <citation type="submission" date="2012-05" db="EMBL/GenBank/DDBJ databases">
        <title>The Genome Annotation of Fusarium oxysporum Cotton.</title>
        <authorList>
            <consortium name="The Broad Institute Genomics Platform"/>
            <person name="Ma L.-J."/>
            <person name="Corby-Kistler H."/>
            <person name="Broz K."/>
            <person name="Gale L.R."/>
            <person name="Jonkers W."/>
            <person name="O'Donnell K."/>
            <person name="Ploetz R."/>
            <person name="Steinberg C."/>
            <person name="Schwartz D.C."/>
            <person name="VanEtten H."/>
            <person name="Zhou S."/>
            <person name="Young S.K."/>
            <person name="Zeng Q."/>
            <person name="Gargeya S."/>
            <person name="Fitzgerald M."/>
            <person name="Abouelleil A."/>
            <person name="Alvarado L."/>
            <person name="Chapman S.B."/>
            <person name="Gainer-Dewar J."/>
            <person name="Goldberg J."/>
            <person name="Griggs A."/>
            <person name="Gujja S."/>
            <person name="Hansen M."/>
            <person name="Howarth C."/>
            <person name="Imamovic A."/>
            <person name="Ireland A."/>
            <person name="Larimer J."/>
            <person name="McCowan C."/>
            <person name="Murphy C."/>
            <person name="Pearson M."/>
            <person name="Poon T.W."/>
            <person name="Priest M."/>
            <person name="Roberts A."/>
            <person name="Saif S."/>
            <person name="Shea T."/>
            <person name="Sykes S."/>
            <person name="Wortman J."/>
            <person name="Nusbaum C."/>
            <person name="Birren B."/>
        </authorList>
    </citation>
    <scope>NUCLEOTIDE SEQUENCE</scope>
    <source>
        <strain evidence="1">25433</strain>
    </source>
</reference>
<protein>
    <recommendedName>
        <fullName evidence="2">JmjC domain-containing protein</fullName>
    </recommendedName>
</protein>
<dbReference type="AlphaFoldDB" id="X0KY48"/>
<dbReference type="EMBL" id="JH658121">
    <property type="protein sequence ID" value="EXM13702.1"/>
    <property type="molecule type" value="Genomic_DNA"/>
</dbReference>
<dbReference type="SUPFAM" id="SSF51197">
    <property type="entry name" value="Clavaminate synthase-like"/>
    <property type="match status" value="1"/>
</dbReference>